<dbReference type="Gene3D" id="3.10.450.320">
    <property type="entry name" value="Mitochondrial import inner membrane translocase subunit Tim21"/>
    <property type="match status" value="1"/>
</dbReference>
<dbReference type="GO" id="GO:0030150">
    <property type="term" value="P:protein import into mitochondrial matrix"/>
    <property type="evidence" value="ECO:0007669"/>
    <property type="project" value="InterPro"/>
</dbReference>
<evidence type="ECO:0000256" key="11">
    <source>
        <dbReference type="SAM" id="Phobius"/>
    </source>
</evidence>
<keyword evidence="6" id="KW-0809">Transit peptide</keyword>
<evidence type="ECO:0000256" key="5">
    <source>
        <dbReference type="ARBA" id="ARBA00022692"/>
    </source>
</evidence>
<evidence type="ECO:0000256" key="1">
    <source>
        <dbReference type="ARBA" id="ARBA00004304"/>
    </source>
</evidence>
<evidence type="ECO:0000313" key="13">
    <source>
        <dbReference type="Proteomes" id="UP000053477"/>
    </source>
</evidence>
<dbReference type="InParanoid" id="A0A0H2STN8"/>
<dbReference type="EMBL" id="KQ085882">
    <property type="protein sequence ID" value="KLO20481.1"/>
    <property type="molecule type" value="Genomic_DNA"/>
</dbReference>
<dbReference type="AlphaFoldDB" id="A0A0H2STN8"/>
<evidence type="ECO:0000256" key="4">
    <source>
        <dbReference type="ARBA" id="ARBA00020726"/>
    </source>
</evidence>
<keyword evidence="13" id="KW-1185">Reference proteome</keyword>
<proteinExistence type="inferred from homology"/>
<accession>A0A0H2STN8</accession>
<evidence type="ECO:0000256" key="10">
    <source>
        <dbReference type="SAM" id="MobiDB-lite"/>
    </source>
</evidence>
<dbReference type="STRING" id="27342.A0A0H2STN8"/>
<evidence type="ECO:0000313" key="12">
    <source>
        <dbReference type="EMBL" id="KLO20481.1"/>
    </source>
</evidence>
<feature type="compositionally biased region" description="Basic and acidic residues" evidence="10">
    <location>
        <begin position="65"/>
        <end position="74"/>
    </location>
</feature>
<dbReference type="PANTHER" id="PTHR13032:SF6">
    <property type="entry name" value="MITOCHONDRIAL IMPORT INNER MEMBRANE TRANSLOCASE SUBUNIT TIM21"/>
    <property type="match status" value="1"/>
</dbReference>
<feature type="region of interest" description="Disordered" evidence="10">
    <location>
        <begin position="273"/>
        <end position="308"/>
    </location>
</feature>
<feature type="region of interest" description="Disordered" evidence="10">
    <location>
        <begin position="37"/>
        <end position="98"/>
    </location>
</feature>
<evidence type="ECO:0000256" key="9">
    <source>
        <dbReference type="ARBA" id="ARBA00023136"/>
    </source>
</evidence>
<evidence type="ECO:0000256" key="6">
    <source>
        <dbReference type="ARBA" id="ARBA00022946"/>
    </source>
</evidence>
<dbReference type="Proteomes" id="UP000053477">
    <property type="component" value="Unassembled WGS sequence"/>
</dbReference>
<evidence type="ECO:0000256" key="7">
    <source>
        <dbReference type="ARBA" id="ARBA00022989"/>
    </source>
</evidence>
<gene>
    <name evidence="12" type="ORF">SCHPADRAFT_991838</name>
</gene>
<name>A0A0H2STN8_9AGAM</name>
<reference evidence="12 13" key="1">
    <citation type="submission" date="2015-04" db="EMBL/GenBank/DDBJ databases">
        <title>Complete genome sequence of Schizopora paradoxa KUC8140, a cosmopolitan wood degrader in East Asia.</title>
        <authorList>
            <consortium name="DOE Joint Genome Institute"/>
            <person name="Min B."/>
            <person name="Park H."/>
            <person name="Jang Y."/>
            <person name="Kim J.-J."/>
            <person name="Kim K.H."/>
            <person name="Pangilinan J."/>
            <person name="Lipzen A."/>
            <person name="Riley R."/>
            <person name="Grigoriev I.V."/>
            <person name="Spatafora J.W."/>
            <person name="Choi I.-G."/>
        </authorList>
    </citation>
    <scope>NUCLEOTIDE SEQUENCE [LARGE SCALE GENOMIC DNA]</scope>
    <source>
        <strain evidence="12 13">KUC8140</strain>
    </source>
</reference>
<evidence type="ECO:0000256" key="2">
    <source>
        <dbReference type="ARBA" id="ARBA00010867"/>
    </source>
</evidence>
<feature type="compositionally biased region" description="Polar residues" evidence="10">
    <location>
        <begin position="54"/>
        <end position="64"/>
    </location>
</feature>
<keyword evidence="7 11" id="KW-1133">Transmembrane helix</keyword>
<keyword evidence="9 11" id="KW-0472">Membrane</keyword>
<sequence length="402" mass="44981">MAFQHRISFGVALSRSWFHSHPRPRLRTRIKFGCTDSRSFSSTPRVPATHKDTPTSSLLSQTLDQRQRLARDSQQDNVGPFNLGTVQRPMGVGEKPMKKWSELDGKGKVIRTTQRTTNLGVILLGAGLTAILAYALSSELFARNSPTVLYGEACKRIEASEEILQCLPGKLTFHNNPPSSSRPRHRNRHVSSQLAVDSQGREHLILNFFIRTSPERLSSADEEEGYVDRLFAKIRVIADESWTWDEIQTWSLETYARVKEKGRRLFWYLTGESGSSPPQVSPAHTSPSAPPPRKQTHIGRQNHEEEAKGGLWSSITGLFSGLGRGLGDGSASAASSNAGSGWRGVAFEEAEVHCDLVKDGEGNFVWRYILVDMPNSRGNRPHRIFVERTSDVREGEAVMRWY</sequence>
<keyword evidence="8" id="KW-0496">Mitochondrion</keyword>
<dbReference type="InterPro" id="IPR013261">
    <property type="entry name" value="Tim21"/>
</dbReference>
<dbReference type="GO" id="GO:0005744">
    <property type="term" value="C:TIM23 mitochondrial import inner membrane translocase complex"/>
    <property type="evidence" value="ECO:0007669"/>
    <property type="project" value="InterPro"/>
</dbReference>
<comment type="subcellular location">
    <subcellularLocation>
        <location evidence="1">Mitochondrion membrane</location>
        <topology evidence="1">Single-pass membrane protein</topology>
    </subcellularLocation>
</comment>
<keyword evidence="5 11" id="KW-0812">Transmembrane</keyword>
<dbReference type="PANTHER" id="PTHR13032">
    <property type="entry name" value="MITOCHONDRIAL IMPORT INNER MEMBRANE TRANSLOCASE SUBUNIT TIM21"/>
    <property type="match status" value="1"/>
</dbReference>
<dbReference type="Pfam" id="PF08294">
    <property type="entry name" value="TIM21"/>
    <property type="match status" value="1"/>
</dbReference>
<dbReference type="OrthoDB" id="436405at2759"/>
<evidence type="ECO:0000256" key="8">
    <source>
        <dbReference type="ARBA" id="ARBA00023128"/>
    </source>
</evidence>
<evidence type="ECO:0000256" key="3">
    <source>
        <dbReference type="ARBA" id="ARBA00020213"/>
    </source>
</evidence>
<organism evidence="12 13">
    <name type="scientific">Schizopora paradoxa</name>
    <dbReference type="NCBI Taxonomy" id="27342"/>
    <lineage>
        <taxon>Eukaryota</taxon>
        <taxon>Fungi</taxon>
        <taxon>Dikarya</taxon>
        <taxon>Basidiomycota</taxon>
        <taxon>Agaricomycotina</taxon>
        <taxon>Agaricomycetes</taxon>
        <taxon>Hymenochaetales</taxon>
        <taxon>Schizoporaceae</taxon>
        <taxon>Schizopora</taxon>
    </lineage>
</organism>
<dbReference type="InterPro" id="IPR038552">
    <property type="entry name" value="Tim21_IMS_sf"/>
</dbReference>
<comment type="similarity">
    <text evidence="2">Belongs to the TIM21 family.</text>
</comment>
<protein>
    <recommendedName>
        <fullName evidence="4">Mitochondrial import inner membrane translocase subunit TIM21</fullName>
    </recommendedName>
    <alternativeName>
        <fullName evidence="3">Mitochondrial import inner membrane translocase subunit Tim21</fullName>
    </alternativeName>
</protein>
<feature type="transmembrane region" description="Helical" evidence="11">
    <location>
        <begin position="116"/>
        <end position="136"/>
    </location>
</feature>